<reference evidence="2" key="1">
    <citation type="submission" date="2023-03" db="EMBL/GenBank/DDBJ databases">
        <authorList>
            <person name="Steffen K."/>
            <person name="Cardenas P."/>
        </authorList>
    </citation>
    <scope>NUCLEOTIDE SEQUENCE</scope>
</reference>
<comment type="caution">
    <text evidence="2">The sequence shown here is derived from an EMBL/GenBank/DDBJ whole genome shotgun (WGS) entry which is preliminary data.</text>
</comment>
<name>A0AA35WUV9_GEOBA</name>
<feature type="non-terminal residue" evidence="2">
    <location>
        <position position="75"/>
    </location>
</feature>
<keyword evidence="3" id="KW-1185">Reference proteome</keyword>
<proteinExistence type="predicted"/>
<evidence type="ECO:0000313" key="3">
    <source>
        <dbReference type="Proteomes" id="UP001174909"/>
    </source>
</evidence>
<feature type="region of interest" description="Disordered" evidence="1">
    <location>
        <begin position="38"/>
        <end position="75"/>
    </location>
</feature>
<dbReference type="AlphaFoldDB" id="A0AA35WUV9"/>
<sequence length="75" mass="8154">MECGCEGAHLIVQRRVVSPQGIIKKRIRTILVPLPPVPLRTDEFPTLSRHPTGAAQRVRPTPSPRSPAGDTPQAP</sequence>
<protein>
    <submittedName>
        <fullName evidence="2">Uncharacterized protein</fullName>
    </submittedName>
</protein>
<gene>
    <name evidence="2" type="ORF">GBAR_LOCUS18997</name>
</gene>
<accession>A0AA35WUV9</accession>
<evidence type="ECO:0000313" key="2">
    <source>
        <dbReference type="EMBL" id="CAI8033684.1"/>
    </source>
</evidence>
<dbReference type="EMBL" id="CASHTH010002684">
    <property type="protein sequence ID" value="CAI8033684.1"/>
    <property type="molecule type" value="Genomic_DNA"/>
</dbReference>
<organism evidence="2 3">
    <name type="scientific">Geodia barretti</name>
    <name type="common">Barrett's horny sponge</name>
    <dbReference type="NCBI Taxonomy" id="519541"/>
    <lineage>
        <taxon>Eukaryota</taxon>
        <taxon>Metazoa</taxon>
        <taxon>Porifera</taxon>
        <taxon>Demospongiae</taxon>
        <taxon>Heteroscleromorpha</taxon>
        <taxon>Tetractinellida</taxon>
        <taxon>Astrophorina</taxon>
        <taxon>Geodiidae</taxon>
        <taxon>Geodia</taxon>
    </lineage>
</organism>
<dbReference type="Proteomes" id="UP001174909">
    <property type="component" value="Unassembled WGS sequence"/>
</dbReference>
<evidence type="ECO:0000256" key="1">
    <source>
        <dbReference type="SAM" id="MobiDB-lite"/>
    </source>
</evidence>